<feature type="transmembrane region" description="Helical" evidence="2">
    <location>
        <begin position="375"/>
        <end position="391"/>
    </location>
</feature>
<dbReference type="EMBL" id="JAHWGI010000969">
    <property type="protein sequence ID" value="KAK3919030.1"/>
    <property type="molecule type" value="Genomic_DNA"/>
</dbReference>
<feature type="transmembrane region" description="Helical" evidence="2">
    <location>
        <begin position="496"/>
        <end position="516"/>
    </location>
</feature>
<feature type="region of interest" description="Disordered" evidence="1">
    <location>
        <begin position="1"/>
        <end position="21"/>
    </location>
</feature>
<dbReference type="InterPro" id="IPR036361">
    <property type="entry name" value="SAP_dom_sf"/>
</dbReference>
<reference evidence="4" key="2">
    <citation type="journal article" date="2023" name="BMC Genomics">
        <title>Pest status, molecular evolution, and epigenetic factors derived from the genome assembly of Frankliniella fusca, a thysanopteran phytovirus vector.</title>
        <authorList>
            <person name="Catto M.A."/>
            <person name="Labadie P.E."/>
            <person name="Jacobson A.L."/>
            <person name="Kennedy G.G."/>
            <person name="Srinivasan R."/>
            <person name="Hunt B.G."/>
        </authorList>
    </citation>
    <scope>NUCLEOTIDE SEQUENCE</scope>
    <source>
        <strain evidence="4">PL_HMW_Pooled</strain>
    </source>
</reference>
<keyword evidence="5" id="KW-1185">Reference proteome</keyword>
<feature type="transmembrane region" description="Helical" evidence="2">
    <location>
        <begin position="198"/>
        <end position="216"/>
    </location>
</feature>
<evidence type="ECO:0000256" key="1">
    <source>
        <dbReference type="SAM" id="MobiDB-lite"/>
    </source>
</evidence>
<evidence type="ECO:0000256" key="2">
    <source>
        <dbReference type="SAM" id="Phobius"/>
    </source>
</evidence>
<sequence length="533" mass="59515">MVSKKNNANSSNKSKANAGEAAYLQSLNKEQLKRELKRRGIKTSGSKQELKLIFQTSESLDGSNTLIVDMFPVCMPVNRQVSCDYVVVECEVEEDVASTSDLQRLSHNMSAPLKRRTDTLPASPLSSTSVPENHHKANGDNNSVGMISSIEEKTRELEREERESLVLWRHPLQTLNYFCRELCINVYTYAHTLLKHRLTVFLTILVSAAFYVLYVIPGPHQQYMQAGKSQISWCLYWVGLGVLSSVGLGTGLHTFLLYLGPHIASVTLAAYECGGLNFPQPPYPDEIVCPTTVDPRWVASIWNIMSKVRVESFMWGAGTALGELPPYFMARAARLSGYDPDDEDDLAEFEELQRKKENPELLNTVDRLKLFVEKLVEKVGFFGILACASIPNPLFDLAGITCGHFLVPFWTFFGATLLGKAVIKMHIQKVFVIVAFNETLLAKAVDLLGSVPVVGPRLQQPFSAFLVKQKERLHRRGSETASGSEGNLLSAIFEKFVVAMIVYFVVSIVNSLAQSYHKRLHSKSKKTTKKSKD</sequence>
<evidence type="ECO:0000259" key="3">
    <source>
        <dbReference type="Pfam" id="PF02037"/>
    </source>
</evidence>
<dbReference type="AlphaFoldDB" id="A0AAE1HCZ6"/>
<proteinExistence type="predicted"/>
<keyword evidence="2" id="KW-1133">Transmembrane helix</keyword>
<keyword evidence="2" id="KW-0812">Transmembrane</keyword>
<dbReference type="Gene3D" id="1.10.720.30">
    <property type="entry name" value="SAP domain"/>
    <property type="match status" value="1"/>
</dbReference>
<comment type="caution">
    <text evidence="4">The sequence shown here is derived from an EMBL/GenBank/DDBJ whole genome shotgun (WGS) entry which is preliminary data.</text>
</comment>
<dbReference type="Pfam" id="PF02037">
    <property type="entry name" value="SAP"/>
    <property type="match status" value="1"/>
</dbReference>
<organism evidence="4 5">
    <name type="scientific">Frankliniella fusca</name>
    <dbReference type="NCBI Taxonomy" id="407009"/>
    <lineage>
        <taxon>Eukaryota</taxon>
        <taxon>Metazoa</taxon>
        <taxon>Ecdysozoa</taxon>
        <taxon>Arthropoda</taxon>
        <taxon>Hexapoda</taxon>
        <taxon>Insecta</taxon>
        <taxon>Pterygota</taxon>
        <taxon>Neoptera</taxon>
        <taxon>Paraneoptera</taxon>
        <taxon>Thysanoptera</taxon>
        <taxon>Terebrantia</taxon>
        <taxon>Thripoidea</taxon>
        <taxon>Thripidae</taxon>
        <taxon>Frankliniella</taxon>
    </lineage>
</organism>
<feature type="transmembrane region" description="Helical" evidence="2">
    <location>
        <begin position="236"/>
        <end position="259"/>
    </location>
</feature>
<keyword evidence="2" id="KW-0472">Membrane</keyword>
<feature type="transmembrane region" description="Helical" evidence="2">
    <location>
        <begin position="397"/>
        <end position="418"/>
    </location>
</feature>
<evidence type="ECO:0000313" key="5">
    <source>
        <dbReference type="Proteomes" id="UP001219518"/>
    </source>
</evidence>
<dbReference type="InterPro" id="IPR003034">
    <property type="entry name" value="SAP_dom"/>
</dbReference>
<feature type="domain" description="SAP" evidence="3">
    <location>
        <begin position="24"/>
        <end position="50"/>
    </location>
</feature>
<feature type="transmembrane region" description="Helical" evidence="2">
    <location>
        <begin position="430"/>
        <end position="451"/>
    </location>
</feature>
<accession>A0AAE1HCZ6</accession>
<reference evidence="4" key="1">
    <citation type="submission" date="2021-07" db="EMBL/GenBank/DDBJ databases">
        <authorList>
            <person name="Catto M.A."/>
            <person name="Jacobson A."/>
            <person name="Kennedy G."/>
            <person name="Labadie P."/>
            <person name="Hunt B.G."/>
            <person name="Srinivasan R."/>
        </authorList>
    </citation>
    <scope>NUCLEOTIDE SEQUENCE</scope>
    <source>
        <strain evidence="4">PL_HMW_Pooled</strain>
        <tissue evidence="4">Head</tissue>
    </source>
</reference>
<dbReference type="Proteomes" id="UP001219518">
    <property type="component" value="Unassembled WGS sequence"/>
</dbReference>
<feature type="compositionally biased region" description="Low complexity" evidence="1">
    <location>
        <begin position="1"/>
        <end position="18"/>
    </location>
</feature>
<name>A0AAE1HCZ6_9NEOP</name>
<evidence type="ECO:0000313" key="4">
    <source>
        <dbReference type="EMBL" id="KAK3919030.1"/>
    </source>
</evidence>
<gene>
    <name evidence="4" type="ORF">KUF71_008179</name>
</gene>
<protein>
    <submittedName>
        <fullName evidence="4">Vacuole membrane protein 1</fullName>
    </submittedName>
</protein>
<feature type="region of interest" description="Disordered" evidence="1">
    <location>
        <begin position="113"/>
        <end position="145"/>
    </location>
</feature>